<feature type="domain" description="N-acetyltransferase" evidence="7">
    <location>
        <begin position="7"/>
        <end position="147"/>
    </location>
</feature>
<organism evidence="8 9">
    <name type="scientific">Trypanosoma equiperdum</name>
    <dbReference type="NCBI Taxonomy" id="5694"/>
    <lineage>
        <taxon>Eukaryota</taxon>
        <taxon>Discoba</taxon>
        <taxon>Euglenozoa</taxon>
        <taxon>Kinetoplastea</taxon>
        <taxon>Metakinetoplastina</taxon>
        <taxon>Trypanosomatida</taxon>
        <taxon>Trypanosomatidae</taxon>
        <taxon>Trypanosoma</taxon>
    </lineage>
</organism>
<dbReference type="SMR" id="A0A1G4IDQ7"/>
<evidence type="ECO:0000313" key="9">
    <source>
        <dbReference type="Proteomes" id="UP000195570"/>
    </source>
</evidence>
<evidence type="ECO:0000256" key="6">
    <source>
        <dbReference type="RuleBase" id="RU365086"/>
    </source>
</evidence>
<comment type="similarity">
    <text evidence="2 6">Belongs to the acetyltransferase family. GNA1 subfamily.</text>
</comment>
<keyword evidence="4 6" id="KW-0012">Acyltransferase</keyword>
<dbReference type="Proteomes" id="UP000195570">
    <property type="component" value="Unassembled WGS sequence"/>
</dbReference>
<evidence type="ECO:0000256" key="2">
    <source>
        <dbReference type="ARBA" id="ARBA00006048"/>
    </source>
</evidence>
<evidence type="ECO:0000256" key="1">
    <source>
        <dbReference type="ARBA" id="ARBA00004832"/>
    </source>
</evidence>
<comment type="catalytic activity">
    <reaction evidence="5 6">
        <text>D-glucosamine 6-phosphate + acetyl-CoA = N-acetyl-D-glucosamine 6-phosphate + CoA + H(+)</text>
        <dbReference type="Rhea" id="RHEA:10292"/>
        <dbReference type="ChEBI" id="CHEBI:15378"/>
        <dbReference type="ChEBI" id="CHEBI:57287"/>
        <dbReference type="ChEBI" id="CHEBI:57288"/>
        <dbReference type="ChEBI" id="CHEBI:57513"/>
        <dbReference type="ChEBI" id="CHEBI:58725"/>
        <dbReference type="EC" id="2.3.1.4"/>
    </reaction>
</comment>
<dbReference type="InterPro" id="IPR039143">
    <property type="entry name" value="GNPNAT1-like"/>
</dbReference>
<comment type="pathway">
    <text evidence="1 6">Nucleotide-sugar biosynthesis; UDP-N-acetyl-alpha-D-glucosamine biosynthesis; N-acetyl-alpha-D-glucosamine 1-phosphate from alpha-D-glucosamine 6-phosphate (route I): step 1/2.</text>
</comment>
<dbReference type="RefSeq" id="XP_067081067.1">
    <property type="nucleotide sequence ID" value="XM_067224966.1"/>
</dbReference>
<dbReference type="UniPathway" id="UPA00113">
    <property type="reaction ID" value="UER00529"/>
</dbReference>
<dbReference type="InterPro" id="IPR000182">
    <property type="entry name" value="GNAT_dom"/>
</dbReference>
<dbReference type="SUPFAM" id="SSF55729">
    <property type="entry name" value="Acyl-CoA N-acyltransferases (Nat)"/>
    <property type="match status" value="1"/>
</dbReference>
<proteinExistence type="inferred from homology"/>
<evidence type="ECO:0000256" key="4">
    <source>
        <dbReference type="ARBA" id="ARBA00023315"/>
    </source>
</evidence>
<evidence type="ECO:0000313" key="8">
    <source>
        <dbReference type="EMBL" id="SCU70212.1"/>
    </source>
</evidence>
<reference evidence="8" key="1">
    <citation type="submission" date="2016-09" db="EMBL/GenBank/DDBJ databases">
        <authorList>
            <person name="Hebert L."/>
            <person name="Moumen B."/>
        </authorList>
    </citation>
    <scope>NUCLEOTIDE SEQUENCE [LARGE SCALE GENOMIC DNA]</scope>
    <source>
        <strain evidence="8">OVI</strain>
    </source>
</reference>
<dbReference type="GO" id="GO:0006048">
    <property type="term" value="P:UDP-N-acetylglucosamine biosynthetic process"/>
    <property type="evidence" value="ECO:0007669"/>
    <property type="project" value="UniProtKB-UniRule"/>
</dbReference>
<dbReference type="EMBL" id="CZPT02001383">
    <property type="protein sequence ID" value="SCU70212.1"/>
    <property type="molecule type" value="Genomic_DNA"/>
</dbReference>
<evidence type="ECO:0000259" key="7">
    <source>
        <dbReference type="PROSITE" id="PS51186"/>
    </source>
</evidence>
<dbReference type="GeneID" id="92375725"/>
<dbReference type="InterPro" id="IPR016181">
    <property type="entry name" value="Acyl_CoA_acyltransferase"/>
</dbReference>
<dbReference type="VEuPathDB" id="TriTrypDB:TEOVI_000178500"/>
<sequence length="147" mass="16247">MTDIVDLELRVLEESDLSSHLELLGHLTEAPPLSGVELANIADMRRRAGIVTKVFCHQPTGRIVGSASLMIQPKFTRGGRAVGHIEDVVVDPSYRGAGLGKALIMDLCEISRSKGCYKVILDSSEKSLPFYEKLGFRAHERQMRLDL</sequence>
<protein>
    <recommendedName>
        <fullName evidence="6">Glucosamine 6-phosphate N-acetyltransferase</fullName>
        <ecNumber evidence="6">2.3.1.4</ecNumber>
    </recommendedName>
</protein>
<dbReference type="AlphaFoldDB" id="A0A1G4IDQ7"/>
<dbReference type="PANTHER" id="PTHR13355">
    <property type="entry name" value="GLUCOSAMINE 6-PHOSPHATE N-ACETYLTRANSFERASE"/>
    <property type="match status" value="1"/>
</dbReference>
<evidence type="ECO:0000256" key="3">
    <source>
        <dbReference type="ARBA" id="ARBA00022679"/>
    </source>
</evidence>
<gene>
    <name evidence="8" type="ORF">TEOVI_000178500</name>
</gene>
<dbReference type="PANTHER" id="PTHR13355:SF11">
    <property type="entry name" value="GLUCOSAMINE 6-PHOSPHATE N-ACETYLTRANSFERASE"/>
    <property type="match status" value="1"/>
</dbReference>
<comment type="caution">
    <text evidence="8">The sequence shown here is derived from an EMBL/GenBank/DDBJ whole genome shotgun (WGS) entry which is preliminary data.</text>
</comment>
<evidence type="ECO:0000256" key="5">
    <source>
        <dbReference type="ARBA" id="ARBA00048964"/>
    </source>
</evidence>
<dbReference type="FunFam" id="3.40.630.30:FF:000105">
    <property type="entry name" value="Glucosamine 6-phosphate N-acetyltransferase"/>
    <property type="match status" value="1"/>
</dbReference>
<dbReference type="EC" id="2.3.1.4" evidence="6"/>
<name>A0A1G4IDQ7_TRYEQ</name>
<dbReference type="Gene3D" id="3.40.630.30">
    <property type="match status" value="1"/>
</dbReference>
<keyword evidence="3 6" id="KW-0808">Transferase</keyword>
<dbReference type="Pfam" id="PF00583">
    <property type="entry name" value="Acetyltransf_1"/>
    <property type="match status" value="1"/>
</dbReference>
<accession>A0A1G4IDQ7</accession>
<dbReference type="GO" id="GO:0004343">
    <property type="term" value="F:glucosamine 6-phosphate N-acetyltransferase activity"/>
    <property type="evidence" value="ECO:0007669"/>
    <property type="project" value="UniProtKB-UniRule"/>
</dbReference>
<keyword evidence="9" id="KW-1185">Reference proteome</keyword>
<dbReference type="PROSITE" id="PS51186">
    <property type="entry name" value="GNAT"/>
    <property type="match status" value="1"/>
</dbReference>
<dbReference type="CDD" id="cd04301">
    <property type="entry name" value="NAT_SF"/>
    <property type="match status" value="1"/>
</dbReference>